<reference evidence="1 2" key="1">
    <citation type="journal article" date="2016" name="Nat. Commun.">
        <title>Thousands of microbial genomes shed light on interconnected biogeochemical processes in an aquifer system.</title>
        <authorList>
            <person name="Anantharaman K."/>
            <person name="Brown C.T."/>
            <person name="Hug L.A."/>
            <person name="Sharon I."/>
            <person name="Castelle C.J."/>
            <person name="Probst A.J."/>
            <person name="Thomas B.C."/>
            <person name="Singh A."/>
            <person name="Wilkins M.J."/>
            <person name="Karaoz U."/>
            <person name="Brodie E.L."/>
            <person name="Williams K.H."/>
            <person name="Hubbard S.S."/>
            <person name="Banfield J.F."/>
        </authorList>
    </citation>
    <scope>NUCLEOTIDE SEQUENCE [LARGE SCALE GENOMIC DNA]</scope>
</reference>
<evidence type="ECO:0000313" key="1">
    <source>
        <dbReference type="EMBL" id="OGK28722.1"/>
    </source>
</evidence>
<dbReference type="Proteomes" id="UP000177027">
    <property type="component" value="Unassembled WGS sequence"/>
</dbReference>
<dbReference type="AlphaFoldDB" id="A0A1F7HDB4"/>
<comment type="caution">
    <text evidence="1">The sequence shown here is derived from an EMBL/GenBank/DDBJ whole genome shotgun (WGS) entry which is preliminary data.</text>
</comment>
<gene>
    <name evidence="1" type="ORF">A3D06_01455</name>
</gene>
<protein>
    <submittedName>
        <fullName evidence="1">Uncharacterized protein</fullName>
    </submittedName>
</protein>
<proteinExistence type="predicted"/>
<dbReference type="EMBL" id="MFZS01000031">
    <property type="protein sequence ID" value="OGK28722.1"/>
    <property type="molecule type" value="Genomic_DNA"/>
</dbReference>
<accession>A0A1F7HDB4</accession>
<name>A0A1F7HDB4_9BACT</name>
<sequence length="360" mass="41568">MVETRESLSYQPKVQIYGWTHNALNVQGAQRAGSAFKDFAASLPPSSSVVFFDEDTDISTSSEIRDGISMLISNYGLVALEVARAYARLHGEPLTHAQLDIYMRELESLDVGELVRRSEGGDFPLNLRLSTYVLYRYLDRLDLHGRAFFFETERHRKLELDRFRSRDDYETRKAEEMERCMDEGEVEGAASALRKCVYDFNRTHIRYREHRIARQVASLTRRYPLDGIFMVYGAAHLGMGKRIERLLPGMKVQVGGIYSQSPYANQVSLLRNPEAYPDFDFKCELLTNELMNRVMHQCREEGLLSGFALRFEDIQNDLWSLMNSFSEHDLDTILAGGIHGLFHDVYNVVRAQIYQDDMWN</sequence>
<organism evidence="1 2">
    <name type="scientific">Candidatus Roizmanbacteria bacterium RIFCSPHIGHO2_02_FULL_40_9</name>
    <dbReference type="NCBI Taxonomy" id="1802042"/>
    <lineage>
        <taxon>Bacteria</taxon>
        <taxon>Candidatus Roizmaniibacteriota</taxon>
    </lineage>
</organism>
<evidence type="ECO:0000313" key="2">
    <source>
        <dbReference type="Proteomes" id="UP000177027"/>
    </source>
</evidence>